<dbReference type="EnsemblPlants" id="Kaladp0442s0036.1.v1.1">
    <property type="protein sequence ID" value="Kaladp0442s0036.1.v1.1"/>
    <property type="gene ID" value="Kaladp0442s0036.v1.1"/>
</dbReference>
<evidence type="ECO:0000313" key="5">
    <source>
        <dbReference type="Proteomes" id="UP000594263"/>
    </source>
</evidence>
<evidence type="ECO:0000313" key="4">
    <source>
        <dbReference type="EnsemblPlants" id="Kaladp0442s0036.1.v1.1"/>
    </source>
</evidence>
<accession>A0A7N1A8G3</accession>
<organism evidence="4 5">
    <name type="scientific">Kalanchoe fedtschenkoi</name>
    <name type="common">Lavender scallops</name>
    <name type="synonym">South American air plant</name>
    <dbReference type="NCBI Taxonomy" id="63787"/>
    <lineage>
        <taxon>Eukaryota</taxon>
        <taxon>Viridiplantae</taxon>
        <taxon>Streptophyta</taxon>
        <taxon>Embryophyta</taxon>
        <taxon>Tracheophyta</taxon>
        <taxon>Spermatophyta</taxon>
        <taxon>Magnoliopsida</taxon>
        <taxon>eudicotyledons</taxon>
        <taxon>Gunneridae</taxon>
        <taxon>Pentapetalae</taxon>
        <taxon>Saxifragales</taxon>
        <taxon>Crassulaceae</taxon>
        <taxon>Kalanchoe</taxon>
    </lineage>
</organism>
<dbReference type="Gene3D" id="3.10.20.90">
    <property type="entry name" value="Phosphatidylinositol 3-kinase Catalytic Subunit, Chain A, domain 1"/>
    <property type="match status" value="1"/>
</dbReference>
<feature type="compositionally biased region" description="Gly residues" evidence="2">
    <location>
        <begin position="292"/>
        <end position="305"/>
    </location>
</feature>
<dbReference type="PANTHER" id="PTHR31066:SF68">
    <property type="entry name" value="SERINE_THREONINE-PROTEIN KINASE YAKA-RELATED"/>
    <property type="match status" value="1"/>
</dbReference>
<reference evidence="4" key="1">
    <citation type="submission" date="2021-01" db="UniProtKB">
        <authorList>
            <consortium name="EnsemblPlants"/>
        </authorList>
    </citation>
    <scope>IDENTIFICATION</scope>
</reference>
<proteinExistence type="predicted"/>
<feature type="compositionally biased region" description="Basic and acidic residues" evidence="2">
    <location>
        <begin position="308"/>
        <end position="318"/>
    </location>
</feature>
<dbReference type="Proteomes" id="UP000594263">
    <property type="component" value="Unplaced"/>
</dbReference>
<evidence type="ECO:0000256" key="2">
    <source>
        <dbReference type="SAM" id="MobiDB-lite"/>
    </source>
</evidence>
<protein>
    <recommendedName>
        <fullName evidence="3">PB1 domain-containing protein</fullName>
    </recommendedName>
</protein>
<feature type="region of interest" description="Disordered" evidence="2">
    <location>
        <begin position="664"/>
        <end position="683"/>
    </location>
</feature>
<dbReference type="Gramene" id="Kaladp0442s0036.1.v1.1">
    <property type="protein sequence ID" value="Kaladp0442s0036.1.v1.1"/>
    <property type="gene ID" value="Kaladp0442s0036.v1.1"/>
</dbReference>
<dbReference type="CDD" id="cd06410">
    <property type="entry name" value="PB1_UP2"/>
    <property type="match status" value="1"/>
</dbReference>
<dbReference type="SMART" id="SM00666">
    <property type="entry name" value="PB1"/>
    <property type="match status" value="1"/>
</dbReference>
<feature type="region of interest" description="Disordered" evidence="2">
    <location>
        <begin position="292"/>
        <end position="318"/>
    </location>
</feature>
<evidence type="ECO:0000259" key="3">
    <source>
        <dbReference type="SMART" id="SM00666"/>
    </source>
</evidence>
<name>A0A7N1A8G3_KALFE</name>
<keyword evidence="5" id="KW-1185">Reference proteome</keyword>
<evidence type="ECO:0000256" key="1">
    <source>
        <dbReference type="SAM" id="Coils"/>
    </source>
</evidence>
<dbReference type="SUPFAM" id="SSF54277">
    <property type="entry name" value="CAD &amp; PB1 domains"/>
    <property type="match status" value="1"/>
</dbReference>
<dbReference type="InterPro" id="IPR000270">
    <property type="entry name" value="PB1_dom"/>
</dbReference>
<feature type="compositionally biased region" description="Basic and acidic residues" evidence="2">
    <location>
        <begin position="33"/>
        <end position="43"/>
    </location>
</feature>
<feature type="compositionally biased region" description="Basic and acidic residues" evidence="2">
    <location>
        <begin position="368"/>
        <end position="380"/>
    </location>
</feature>
<keyword evidence="1" id="KW-0175">Coiled coil</keyword>
<dbReference type="Pfam" id="PF00564">
    <property type="entry name" value="PB1"/>
    <property type="match status" value="1"/>
</dbReference>
<sequence>MDPPPPPATNPIPTAVVSHASYAESVESSPRSRTTETWDDRESLTAAPGGGGGGSKIRLMCSYGGHIIPRPHDKSLCYIGGDTRMVVVDRNSSLADLTSRLSKTLLNNRSFTLKYQLPNEDLDSLISVTTDEDLENMIDEFDRICASSSSAKSSRLRVFLFTKKRESEPGLSVESILGGSVKSEDWFYSALNGSGASARGLGLTDANSVNSLLGLESDASVAAVAAVNNGGNGNPRSGNSRESEAFHQADFSKNQAPLYPDSLIVETLSSFGSTASSPSLANLPPIKVRVENGGGRGVNGGGGGSKSQEQRGAMEEKFARMSVSSAAGNVKQDEGFAAMASPPPIPTTLIPATNVQGAVNPGKSGGELNDRIVSDDERSDQGVPVGYGQRQTQQQPQIQTQPQQQQQGQQQQKPSGIFDIASPDSASSDGSMLYQDPVAQIPSGMTRVTSPTDTNNLRIPVQEKVSESGYLLHTQLEQQQLQQQLQHLQQQLQTQQQQIQPQQPQIQPQQQQQLQPQQFIHPGTHYIQHPQNAMPLSQYYHLYSPPTQHHQPQLDQQQYPVYFMPPTARQPQQAYNVSMPQATYGEPANTVPTSRPQTPPVPAMVSNPSSYNNQPRNVPQGNPEMASSVYRTPIPNAQPMVQVAPGQQQHQQQYVTYSQVSYPPPQPMAQPQNPAPATNSNYAYEYSDPAHAQIYFTQPPGPAAAHPSQYQTMVSSSPMVMLSDASSGQNLNDNMKHQNRTSQAQ</sequence>
<feature type="region of interest" description="Disordered" evidence="2">
    <location>
        <begin position="347"/>
        <end position="433"/>
    </location>
</feature>
<feature type="region of interest" description="Disordered" evidence="2">
    <location>
        <begin position="1"/>
        <end position="52"/>
    </location>
</feature>
<feature type="region of interest" description="Disordered" evidence="2">
    <location>
        <begin position="694"/>
        <end position="745"/>
    </location>
</feature>
<feature type="compositionally biased region" description="Polar residues" evidence="2">
    <location>
        <begin position="708"/>
        <end position="733"/>
    </location>
</feature>
<dbReference type="FunFam" id="3.10.20.90:FF:000058">
    <property type="entry name" value="Octicosapeptide/phox/Bem1p domain kinase superfamily protein"/>
    <property type="match status" value="1"/>
</dbReference>
<dbReference type="InterPro" id="IPR053198">
    <property type="entry name" value="Gynoecium_Dev_Regulator"/>
</dbReference>
<dbReference type="PANTHER" id="PTHR31066">
    <property type="entry name" value="OS05G0427100 PROTEIN-RELATED"/>
    <property type="match status" value="1"/>
</dbReference>
<feature type="domain" description="PB1" evidence="3">
    <location>
        <begin position="71"/>
        <end position="161"/>
    </location>
</feature>
<feature type="compositionally biased region" description="Low complexity" evidence="2">
    <location>
        <begin position="388"/>
        <end position="412"/>
    </location>
</feature>
<dbReference type="AlphaFoldDB" id="A0A7N1A8G3"/>
<feature type="compositionally biased region" description="Pro residues" evidence="2">
    <location>
        <begin position="1"/>
        <end position="10"/>
    </location>
</feature>
<dbReference type="OMA" id="HAPQYLH"/>
<feature type="coiled-coil region" evidence="1">
    <location>
        <begin position="471"/>
        <end position="498"/>
    </location>
</feature>